<sequence length="398" mass="44315">MTTREDRAAVAVAERAPEVEAPAWTTAVITDLAGLRALRADLDRLYRADDRAMPFLSPGWLEAWWAVYGRRGRLRLVTVREDGVLRAAAPFHLVRRLGVRVLVPLGGALADHTDVLLDRPDRVAPVLVEALLPLADVIDAPEVPPTANLRRLVDHWPRPVLARPSSTAAVLPALPMDQLLAGYSSRTRGHRRREVRSVTEAGVHHRELPADEVGGGIARLLTLHRDAWRDRSITPEHTRPRFADFLTRATRAMVRSGDAALLEHRIDDEVVAVELVLLGRDTAGGYLYGHRPELRSTLNVTAMLLAASLSLAARRGLVEFSMLRGGESHKDRWHPRTVRHDRLVLPLRDSVRARAYVTGRRALAAARGRLREDARARAVVERLRSGRRVLGEVGRGRR</sequence>
<evidence type="ECO:0000313" key="3">
    <source>
        <dbReference type="Proteomes" id="UP000245639"/>
    </source>
</evidence>
<name>A0A2U1EXE8_9PSEU</name>
<dbReference type="EMBL" id="QEKW01000017">
    <property type="protein sequence ID" value="PVZ04579.1"/>
    <property type="molecule type" value="Genomic_DNA"/>
</dbReference>
<dbReference type="InterPro" id="IPR016181">
    <property type="entry name" value="Acyl_CoA_acyltransferase"/>
</dbReference>
<dbReference type="Gene3D" id="3.40.630.30">
    <property type="match status" value="1"/>
</dbReference>
<organism evidence="2 3">
    <name type="scientific">Actinomycetospora cinnamomea</name>
    <dbReference type="NCBI Taxonomy" id="663609"/>
    <lineage>
        <taxon>Bacteria</taxon>
        <taxon>Bacillati</taxon>
        <taxon>Actinomycetota</taxon>
        <taxon>Actinomycetes</taxon>
        <taxon>Pseudonocardiales</taxon>
        <taxon>Pseudonocardiaceae</taxon>
        <taxon>Actinomycetospora</taxon>
    </lineage>
</organism>
<dbReference type="Proteomes" id="UP000245639">
    <property type="component" value="Unassembled WGS sequence"/>
</dbReference>
<dbReference type="InterPro" id="IPR038740">
    <property type="entry name" value="BioF2-like_GNAT_dom"/>
</dbReference>
<dbReference type="GO" id="GO:0016740">
    <property type="term" value="F:transferase activity"/>
    <property type="evidence" value="ECO:0007669"/>
    <property type="project" value="UniProtKB-KW"/>
</dbReference>
<dbReference type="RefSeq" id="WP_116710573.1">
    <property type="nucleotide sequence ID" value="NZ_QEKW01000017.1"/>
</dbReference>
<keyword evidence="2" id="KW-0808">Transferase</keyword>
<proteinExistence type="predicted"/>
<dbReference type="OrthoDB" id="3452668at2"/>
<reference evidence="2 3" key="1">
    <citation type="submission" date="2018-04" db="EMBL/GenBank/DDBJ databases">
        <title>Genomic Encyclopedia of Type Strains, Phase IV (KMG-IV): sequencing the most valuable type-strain genomes for metagenomic binning, comparative biology and taxonomic classification.</title>
        <authorList>
            <person name="Goeker M."/>
        </authorList>
    </citation>
    <scope>NUCLEOTIDE SEQUENCE [LARGE SCALE GENOMIC DNA]</scope>
    <source>
        <strain evidence="2 3">DSM 45771</strain>
    </source>
</reference>
<evidence type="ECO:0000313" key="2">
    <source>
        <dbReference type="EMBL" id="PVZ04579.1"/>
    </source>
</evidence>
<keyword evidence="3" id="KW-1185">Reference proteome</keyword>
<feature type="domain" description="BioF2-like acetyltransferase" evidence="1">
    <location>
        <begin position="186"/>
        <end position="330"/>
    </location>
</feature>
<protein>
    <submittedName>
        <fullName evidence="2">CelD/BcsL family acetyltransferase involved in cellulose biosynthesis</fullName>
    </submittedName>
</protein>
<comment type="caution">
    <text evidence="2">The sequence shown here is derived from an EMBL/GenBank/DDBJ whole genome shotgun (WGS) entry which is preliminary data.</text>
</comment>
<dbReference type="SUPFAM" id="SSF55729">
    <property type="entry name" value="Acyl-CoA N-acyltransferases (Nat)"/>
    <property type="match status" value="1"/>
</dbReference>
<evidence type="ECO:0000259" key="1">
    <source>
        <dbReference type="Pfam" id="PF13480"/>
    </source>
</evidence>
<gene>
    <name evidence="2" type="ORF">C8D89_11732</name>
</gene>
<dbReference type="AlphaFoldDB" id="A0A2U1EXE8"/>
<accession>A0A2U1EXE8</accession>
<dbReference type="Pfam" id="PF13480">
    <property type="entry name" value="Acetyltransf_6"/>
    <property type="match status" value="1"/>
</dbReference>